<proteinExistence type="predicted"/>
<reference evidence="2 3" key="1">
    <citation type="journal article" date="2023" name="Nucleic Acids Res.">
        <title>The hologenome of Daphnia magna reveals possible DNA methylation and microbiome-mediated evolution of the host genome.</title>
        <authorList>
            <person name="Chaturvedi A."/>
            <person name="Li X."/>
            <person name="Dhandapani V."/>
            <person name="Marshall H."/>
            <person name="Kissane S."/>
            <person name="Cuenca-Cambronero M."/>
            <person name="Asole G."/>
            <person name="Calvet F."/>
            <person name="Ruiz-Romero M."/>
            <person name="Marangio P."/>
            <person name="Guigo R."/>
            <person name="Rago D."/>
            <person name="Mirbahai L."/>
            <person name="Eastwood N."/>
            <person name="Colbourne J.K."/>
            <person name="Zhou J."/>
            <person name="Mallon E."/>
            <person name="Orsini L."/>
        </authorList>
    </citation>
    <scope>NUCLEOTIDE SEQUENCE [LARGE SCALE GENOMIC DNA]</scope>
    <source>
        <strain evidence="2">LRV0_1</strain>
    </source>
</reference>
<comment type="caution">
    <text evidence="2">The sequence shown here is derived from an EMBL/GenBank/DDBJ whole genome shotgun (WGS) entry which is preliminary data.</text>
</comment>
<feature type="region of interest" description="Disordered" evidence="1">
    <location>
        <begin position="142"/>
        <end position="167"/>
    </location>
</feature>
<feature type="region of interest" description="Disordered" evidence="1">
    <location>
        <begin position="183"/>
        <end position="207"/>
    </location>
</feature>
<keyword evidence="3" id="KW-1185">Reference proteome</keyword>
<dbReference type="EMBL" id="JAOYFB010000036">
    <property type="protein sequence ID" value="KAK4019513.1"/>
    <property type="molecule type" value="Genomic_DNA"/>
</dbReference>
<protein>
    <recommendedName>
        <fullName evidence="4">THAP-type domain-containing protein</fullName>
    </recommendedName>
</protein>
<evidence type="ECO:0000256" key="1">
    <source>
        <dbReference type="SAM" id="MobiDB-lite"/>
    </source>
</evidence>
<dbReference type="Proteomes" id="UP001234178">
    <property type="component" value="Unassembled WGS sequence"/>
</dbReference>
<organism evidence="2 3">
    <name type="scientific">Daphnia magna</name>
    <dbReference type="NCBI Taxonomy" id="35525"/>
    <lineage>
        <taxon>Eukaryota</taxon>
        <taxon>Metazoa</taxon>
        <taxon>Ecdysozoa</taxon>
        <taxon>Arthropoda</taxon>
        <taxon>Crustacea</taxon>
        <taxon>Branchiopoda</taxon>
        <taxon>Diplostraca</taxon>
        <taxon>Cladocera</taxon>
        <taxon>Anomopoda</taxon>
        <taxon>Daphniidae</taxon>
        <taxon>Daphnia</taxon>
    </lineage>
</organism>
<name>A0ABR0A2Y2_9CRUS</name>
<sequence length="207" mass="23326">MSKFYKKCVVKGCPNNGIGDKSVGVRFFGIPASPDNRYPSDSIIIQQRRELWLARKTRLLFTEKSPPSLSLNKAITDSTRLQRRVLYTYNREAMFMNTLANYTQPKKEDNINITIHSPHPFEVNENLNSSEVLLAEELQDSPMDLSTSKPCHSLVDEEPSSSEHSPQLTLSYYNNIDGNFLATPMSEIPTDEAHSHRPGANPLAEEG</sequence>
<evidence type="ECO:0000313" key="3">
    <source>
        <dbReference type="Proteomes" id="UP001234178"/>
    </source>
</evidence>
<evidence type="ECO:0008006" key="4">
    <source>
        <dbReference type="Google" id="ProtNLM"/>
    </source>
</evidence>
<gene>
    <name evidence="2" type="ORF">OUZ56_001529</name>
</gene>
<evidence type="ECO:0000313" key="2">
    <source>
        <dbReference type="EMBL" id="KAK4019513.1"/>
    </source>
</evidence>
<accession>A0ABR0A2Y2</accession>